<dbReference type="PANTHER" id="PTHR43767">
    <property type="entry name" value="LONG-CHAIN-FATTY-ACID--COA LIGASE"/>
    <property type="match status" value="1"/>
</dbReference>
<dbReference type="Pfam" id="PF13193">
    <property type="entry name" value="AMP-binding_C"/>
    <property type="match status" value="1"/>
</dbReference>
<dbReference type="Gene3D" id="3.40.50.12780">
    <property type="entry name" value="N-terminal domain of ligase-like"/>
    <property type="match status" value="1"/>
</dbReference>
<evidence type="ECO:0000313" key="10">
    <source>
        <dbReference type="EMBL" id="GGB87702.1"/>
    </source>
</evidence>
<dbReference type="Pfam" id="PF00501">
    <property type="entry name" value="AMP-binding"/>
    <property type="match status" value="1"/>
</dbReference>
<dbReference type="InterPro" id="IPR000873">
    <property type="entry name" value="AMP-dep_synth/lig_dom"/>
</dbReference>
<dbReference type="EMBL" id="BMFC01000001">
    <property type="protein sequence ID" value="GGB87702.1"/>
    <property type="molecule type" value="Genomic_DNA"/>
</dbReference>
<dbReference type="Proteomes" id="UP000645462">
    <property type="component" value="Unassembled WGS sequence"/>
</dbReference>
<keyword evidence="3 10" id="KW-0436">Ligase</keyword>
<dbReference type="EC" id="6.2.1.3" evidence="5"/>
<comment type="subcellular location">
    <subcellularLocation>
        <location evidence="1">Membrane</location>
        <topology evidence="1">Peripheral membrane protein</topology>
    </subcellularLocation>
</comment>
<gene>
    <name evidence="10" type="primary">fadD</name>
    <name evidence="10" type="ORF">GCM10011363_00390</name>
</gene>
<dbReference type="InterPro" id="IPR020845">
    <property type="entry name" value="AMP-binding_CS"/>
</dbReference>
<proteinExistence type="predicted"/>
<dbReference type="GO" id="GO:0016874">
    <property type="term" value="F:ligase activity"/>
    <property type="evidence" value="ECO:0007669"/>
    <property type="project" value="UniProtKB-KW"/>
</dbReference>
<comment type="pathway">
    <text evidence="2">Lipid metabolism; fatty acid beta-oxidation.</text>
</comment>
<evidence type="ECO:0000256" key="5">
    <source>
        <dbReference type="ARBA" id="ARBA00026121"/>
    </source>
</evidence>
<name>A0ABQ1K5W0_9RHOB</name>
<evidence type="ECO:0000256" key="1">
    <source>
        <dbReference type="ARBA" id="ARBA00004170"/>
    </source>
</evidence>
<dbReference type="InterPro" id="IPR050237">
    <property type="entry name" value="ATP-dep_AMP-bd_enzyme"/>
</dbReference>
<evidence type="ECO:0000256" key="4">
    <source>
        <dbReference type="ARBA" id="ARBA00023136"/>
    </source>
</evidence>
<comment type="caution">
    <text evidence="10">The sequence shown here is derived from an EMBL/GenBank/DDBJ whole genome shotgun (WGS) entry which is preliminary data.</text>
</comment>
<evidence type="ECO:0000256" key="7">
    <source>
        <dbReference type="ARBA" id="ARBA00042773"/>
    </source>
</evidence>
<dbReference type="Gene3D" id="3.30.300.30">
    <property type="match status" value="1"/>
</dbReference>
<keyword evidence="4" id="KW-0472">Membrane</keyword>
<dbReference type="SUPFAM" id="SSF56801">
    <property type="entry name" value="Acetyl-CoA synthetase-like"/>
    <property type="match status" value="1"/>
</dbReference>
<organism evidence="10 11">
    <name type="scientific">Marivita lacus</name>
    <dbReference type="NCBI Taxonomy" id="1323742"/>
    <lineage>
        <taxon>Bacteria</taxon>
        <taxon>Pseudomonadati</taxon>
        <taxon>Pseudomonadota</taxon>
        <taxon>Alphaproteobacteria</taxon>
        <taxon>Rhodobacterales</taxon>
        <taxon>Roseobacteraceae</taxon>
        <taxon>Marivita</taxon>
    </lineage>
</organism>
<evidence type="ECO:0000259" key="9">
    <source>
        <dbReference type="Pfam" id="PF13193"/>
    </source>
</evidence>
<accession>A0ABQ1K5W0</accession>
<keyword evidence="11" id="KW-1185">Reference proteome</keyword>
<protein>
    <recommendedName>
        <fullName evidence="6">Long-chain-fatty-acid--CoA ligase</fullName>
        <ecNumber evidence="5">6.2.1.3</ecNumber>
    </recommendedName>
    <alternativeName>
        <fullName evidence="7">Long-chain acyl-CoA synthetase</fullName>
    </alternativeName>
</protein>
<dbReference type="CDD" id="cd05936">
    <property type="entry name" value="FC-FACS_FadD_like"/>
    <property type="match status" value="1"/>
</dbReference>
<dbReference type="InterPro" id="IPR025110">
    <property type="entry name" value="AMP-bd_C"/>
</dbReference>
<dbReference type="PANTHER" id="PTHR43767:SF8">
    <property type="entry name" value="LONG-CHAIN-FATTY-ACID--COA LIGASE"/>
    <property type="match status" value="1"/>
</dbReference>
<evidence type="ECO:0000313" key="11">
    <source>
        <dbReference type="Proteomes" id="UP000645462"/>
    </source>
</evidence>
<sequence>MTAEARPWTAFYGPNVRKDIETASYRTLADLIRSVSNTYGDAPAFTTCLPNGMNGTLSFQQVDEMSDAFAVYLREVAGLAQGDRVALQMPNCLSFPVAAFGILKAGCILVNVNPLYTADEMGKQFADAQPHALVIVDMFADKIPAATQGHPIPNIIVTRVAEFLPSLPRGIVGLVQKHWDKSVKRIEVAHIRLPDALAAGRDHMSRQRIEADVYTQSVDANDVACLQYTGGTTGVAKGAMLTHANLILNMEQTMEMLEGVEKGKEIALTALPLYHIFAFTVNMLAFYWLGARNILIPNPRPLSNLKRAFENYKITWMSGVNTLFNGLTNEVWFTDSPPKYLKFSSAGGMALQAAVAQKWQGVTGKPVLQGYGLTETSPVLTFNPLGKMRDGSIGIPVPGTDIACLDEAGNPVAQGETGEIAAKGPQIMAGYWNKAEESAHALRDGWFLTGDIGVMDPDGYFRIVDRKKDMVVVSGFNVYPNEVEDCLALHPGILESAVIGVPDDSTGEAVKAYVVRRDPGLSEADIRAHCKQHLTAYKVPRRVEFRDELPKSNVGKILRKDLRAEELARIAAE</sequence>
<feature type="domain" description="AMP-binding enzyme C-terminal" evidence="9">
    <location>
        <begin position="482"/>
        <end position="556"/>
    </location>
</feature>
<evidence type="ECO:0000256" key="3">
    <source>
        <dbReference type="ARBA" id="ARBA00022598"/>
    </source>
</evidence>
<feature type="domain" description="AMP-dependent synthetase/ligase" evidence="8">
    <location>
        <begin position="37"/>
        <end position="432"/>
    </location>
</feature>
<evidence type="ECO:0000256" key="2">
    <source>
        <dbReference type="ARBA" id="ARBA00005005"/>
    </source>
</evidence>
<dbReference type="PROSITE" id="PS00455">
    <property type="entry name" value="AMP_BINDING"/>
    <property type="match status" value="1"/>
</dbReference>
<evidence type="ECO:0000256" key="6">
    <source>
        <dbReference type="ARBA" id="ARBA00039545"/>
    </source>
</evidence>
<reference evidence="11" key="1">
    <citation type="journal article" date="2019" name="Int. J. Syst. Evol. Microbiol.">
        <title>The Global Catalogue of Microorganisms (GCM) 10K type strain sequencing project: providing services to taxonomists for standard genome sequencing and annotation.</title>
        <authorList>
            <consortium name="The Broad Institute Genomics Platform"/>
            <consortium name="The Broad Institute Genome Sequencing Center for Infectious Disease"/>
            <person name="Wu L."/>
            <person name="Ma J."/>
        </authorList>
    </citation>
    <scope>NUCLEOTIDE SEQUENCE [LARGE SCALE GENOMIC DNA]</scope>
    <source>
        <strain evidence="11">CGMCC 1.12478</strain>
    </source>
</reference>
<evidence type="ECO:0000259" key="8">
    <source>
        <dbReference type="Pfam" id="PF00501"/>
    </source>
</evidence>
<dbReference type="RefSeq" id="WP_188479934.1">
    <property type="nucleotide sequence ID" value="NZ_BMFC01000001.1"/>
</dbReference>
<dbReference type="InterPro" id="IPR042099">
    <property type="entry name" value="ANL_N_sf"/>
</dbReference>
<dbReference type="InterPro" id="IPR045851">
    <property type="entry name" value="AMP-bd_C_sf"/>
</dbReference>